<dbReference type="OrthoDB" id="2521613at2"/>
<dbReference type="InterPro" id="IPR003594">
    <property type="entry name" value="HATPase_dom"/>
</dbReference>
<accession>A0A3N5Z8M3</accession>
<keyword evidence="4" id="KW-0175">Coiled coil</keyword>
<sequence length="445" mass="49063">MQQFDISTILSSLKMSYGKDFLDTIAMQLHKAIDADFTFIAKLDRNKFTSNTLTLVAGETFADNFEYSLTHTPCADVSQNNTCIYPERICAFYPHDQLLIDMGVEGYVGAPLQRADGEVFGLVVALYKSKIQNPQDVGDLFELFSGRIAAEVERLEKQEELESLNEALEKRVEERTQELKDTIVQLKSSQERLIQQEKLASLGRLVAGVAHEVNTPLGVSVLAASTTEANIVSIQKKLSKGQVSKAALMSLVNDSLESQKTVNYNLQRASQLIMNFKQMATESYVDEITDVDLTTWLPSLFTSLKPLLKETDIELCATLPEAPYIIRTYPSRLAQVITNVFTNAINHAFPHGSHIAAKCIKFSLTLSPNEAKISIRDNGVGMKDEAMKNILEPFYTTARASGSAGLGMTIANNLLTKSMNGQLDISTKEGVGTEVVITLSDAKEN</sequence>
<dbReference type="Gene3D" id="3.30.450.40">
    <property type="match status" value="1"/>
</dbReference>
<evidence type="ECO:0000313" key="7">
    <source>
        <dbReference type="Proteomes" id="UP000275281"/>
    </source>
</evidence>
<dbReference type="Pfam" id="PF02518">
    <property type="entry name" value="HATPase_c"/>
    <property type="match status" value="1"/>
</dbReference>
<dbReference type="PROSITE" id="PS50109">
    <property type="entry name" value="HIS_KIN"/>
    <property type="match status" value="1"/>
</dbReference>
<name>A0A3N5Z8M3_9ALTE</name>
<dbReference type="Gene3D" id="1.10.287.130">
    <property type="match status" value="1"/>
</dbReference>
<keyword evidence="6" id="KW-0418">Kinase</keyword>
<dbReference type="InterPro" id="IPR003661">
    <property type="entry name" value="HisK_dim/P_dom"/>
</dbReference>
<keyword evidence="7" id="KW-1185">Reference proteome</keyword>
<keyword evidence="3" id="KW-0597">Phosphoprotein</keyword>
<dbReference type="InterPro" id="IPR004358">
    <property type="entry name" value="Sig_transdc_His_kin-like_C"/>
</dbReference>
<proteinExistence type="predicted"/>
<dbReference type="Proteomes" id="UP000275281">
    <property type="component" value="Unassembled WGS sequence"/>
</dbReference>
<evidence type="ECO:0000313" key="6">
    <source>
        <dbReference type="EMBL" id="RPJ67234.1"/>
    </source>
</evidence>
<feature type="coiled-coil region" evidence="4">
    <location>
        <begin position="147"/>
        <end position="189"/>
    </location>
</feature>
<dbReference type="InterPro" id="IPR029016">
    <property type="entry name" value="GAF-like_dom_sf"/>
</dbReference>
<dbReference type="InterPro" id="IPR036890">
    <property type="entry name" value="HATPase_C_sf"/>
</dbReference>
<feature type="domain" description="Histidine kinase" evidence="5">
    <location>
        <begin position="208"/>
        <end position="443"/>
    </location>
</feature>
<dbReference type="CDD" id="cd00082">
    <property type="entry name" value="HisKA"/>
    <property type="match status" value="1"/>
</dbReference>
<evidence type="ECO:0000256" key="2">
    <source>
        <dbReference type="ARBA" id="ARBA00012438"/>
    </source>
</evidence>
<dbReference type="Gene3D" id="3.30.565.10">
    <property type="entry name" value="Histidine kinase-like ATPase, C-terminal domain"/>
    <property type="match status" value="1"/>
</dbReference>
<dbReference type="EC" id="2.7.13.3" evidence="2"/>
<evidence type="ECO:0000259" key="5">
    <source>
        <dbReference type="PROSITE" id="PS50109"/>
    </source>
</evidence>
<dbReference type="EMBL" id="RPOK01000002">
    <property type="protein sequence ID" value="RPJ67234.1"/>
    <property type="molecule type" value="Genomic_DNA"/>
</dbReference>
<reference evidence="6 7" key="1">
    <citation type="submission" date="2018-11" db="EMBL/GenBank/DDBJ databases">
        <authorList>
            <person name="Ye M.-Q."/>
            <person name="Du Z.-J."/>
        </authorList>
    </citation>
    <scope>NUCLEOTIDE SEQUENCE [LARGE SCALE GENOMIC DNA]</scope>
    <source>
        <strain evidence="6 7">U0105</strain>
    </source>
</reference>
<dbReference type="PANTHER" id="PTHR43065:SF47">
    <property type="match status" value="1"/>
</dbReference>
<dbReference type="InterPro" id="IPR005467">
    <property type="entry name" value="His_kinase_dom"/>
</dbReference>
<protein>
    <recommendedName>
        <fullName evidence="2">histidine kinase</fullName>
        <ecNumber evidence="2">2.7.13.3</ecNumber>
    </recommendedName>
</protein>
<keyword evidence="6" id="KW-0808">Transferase</keyword>
<dbReference type="InterPro" id="IPR036097">
    <property type="entry name" value="HisK_dim/P_sf"/>
</dbReference>
<evidence type="ECO:0000256" key="4">
    <source>
        <dbReference type="SAM" id="Coils"/>
    </source>
</evidence>
<gene>
    <name evidence="6" type="ORF">DRW07_06790</name>
</gene>
<dbReference type="SMART" id="SM00387">
    <property type="entry name" value="HATPase_c"/>
    <property type="match status" value="1"/>
</dbReference>
<dbReference type="PANTHER" id="PTHR43065">
    <property type="entry name" value="SENSOR HISTIDINE KINASE"/>
    <property type="match status" value="1"/>
</dbReference>
<dbReference type="PRINTS" id="PR00344">
    <property type="entry name" value="BCTRLSENSOR"/>
</dbReference>
<dbReference type="SUPFAM" id="SSF55874">
    <property type="entry name" value="ATPase domain of HSP90 chaperone/DNA topoisomerase II/histidine kinase"/>
    <property type="match status" value="1"/>
</dbReference>
<dbReference type="SUPFAM" id="SSF55781">
    <property type="entry name" value="GAF domain-like"/>
    <property type="match status" value="1"/>
</dbReference>
<comment type="caution">
    <text evidence="6">The sequence shown here is derived from an EMBL/GenBank/DDBJ whole genome shotgun (WGS) entry which is preliminary data.</text>
</comment>
<dbReference type="AlphaFoldDB" id="A0A3N5Z8M3"/>
<dbReference type="RefSeq" id="WP_124027138.1">
    <property type="nucleotide sequence ID" value="NZ_JBHRSN010000015.1"/>
</dbReference>
<dbReference type="CDD" id="cd00075">
    <property type="entry name" value="HATPase"/>
    <property type="match status" value="1"/>
</dbReference>
<organism evidence="6 7">
    <name type="scientific">Alteromonas sediminis</name>
    <dbReference type="NCBI Taxonomy" id="2259342"/>
    <lineage>
        <taxon>Bacteria</taxon>
        <taxon>Pseudomonadati</taxon>
        <taxon>Pseudomonadota</taxon>
        <taxon>Gammaproteobacteria</taxon>
        <taxon>Alteromonadales</taxon>
        <taxon>Alteromonadaceae</taxon>
        <taxon>Alteromonas/Salinimonas group</taxon>
        <taxon>Alteromonas</taxon>
    </lineage>
</organism>
<evidence type="ECO:0000256" key="1">
    <source>
        <dbReference type="ARBA" id="ARBA00000085"/>
    </source>
</evidence>
<comment type="catalytic activity">
    <reaction evidence="1">
        <text>ATP + protein L-histidine = ADP + protein N-phospho-L-histidine.</text>
        <dbReference type="EC" id="2.7.13.3"/>
    </reaction>
</comment>
<dbReference type="SUPFAM" id="SSF47384">
    <property type="entry name" value="Homodimeric domain of signal transducing histidine kinase"/>
    <property type="match status" value="1"/>
</dbReference>
<evidence type="ECO:0000256" key="3">
    <source>
        <dbReference type="ARBA" id="ARBA00022553"/>
    </source>
</evidence>
<dbReference type="GO" id="GO:0000155">
    <property type="term" value="F:phosphorelay sensor kinase activity"/>
    <property type="evidence" value="ECO:0007669"/>
    <property type="project" value="InterPro"/>
</dbReference>